<keyword evidence="3" id="KW-1185">Reference proteome</keyword>
<keyword evidence="1" id="KW-0732">Signal</keyword>
<dbReference type="EMBL" id="CAVLGL010000088">
    <property type="protein sequence ID" value="CAK1593149.1"/>
    <property type="molecule type" value="Genomic_DNA"/>
</dbReference>
<feature type="chain" id="PRO_5043729493" evidence="1">
    <location>
        <begin position="18"/>
        <end position="184"/>
    </location>
</feature>
<comment type="caution">
    <text evidence="2">The sequence shown here is derived from an EMBL/GenBank/DDBJ whole genome shotgun (WGS) entry which is preliminary data.</text>
</comment>
<gene>
    <name evidence="2" type="ORF">PARMNEM_LOCUS12982</name>
</gene>
<feature type="signal peptide" evidence="1">
    <location>
        <begin position="1"/>
        <end position="17"/>
    </location>
</feature>
<accession>A0AAV1LFP9</accession>
<protein>
    <submittedName>
        <fullName evidence="2">Uncharacterized protein</fullName>
    </submittedName>
</protein>
<sequence>MIIKFIAFVTVISQVNSQFYQVTRPCLQGGMSKSNPAFAVSPTFVKAQKQPQQMLANSNVIFSNQPFLQISPIEYTITSPTSLLQSLPLPIATPAPKPCCPLSPSIEVCLPEVEPVFDFTLGCLDPILKYYSTINEVPIPHIPPCGSINPFLPAASPVTPVSTALPSECSCHFLKKISIPPPFI</sequence>
<evidence type="ECO:0000256" key="1">
    <source>
        <dbReference type="SAM" id="SignalP"/>
    </source>
</evidence>
<name>A0AAV1LFP9_9NEOP</name>
<proteinExistence type="predicted"/>
<evidence type="ECO:0000313" key="2">
    <source>
        <dbReference type="EMBL" id="CAK1593149.1"/>
    </source>
</evidence>
<evidence type="ECO:0000313" key="3">
    <source>
        <dbReference type="Proteomes" id="UP001314205"/>
    </source>
</evidence>
<dbReference type="AlphaFoldDB" id="A0AAV1LFP9"/>
<dbReference type="Proteomes" id="UP001314205">
    <property type="component" value="Unassembled WGS sequence"/>
</dbReference>
<reference evidence="2 3" key="1">
    <citation type="submission" date="2023-11" db="EMBL/GenBank/DDBJ databases">
        <authorList>
            <person name="Hedman E."/>
            <person name="Englund M."/>
            <person name="Stromberg M."/>
            <person name="Nyberg Akerstrom W."/>
            <person name="Nylinder S."/>
            <person name="Jareborg N."/>
            <person name="Kallberg Y."/>
            <person name="Kronander E."/>
        </authorList>
    </citation>
    <scope>NUCLEOTIDE SEQUENCE [LARGE SCALE GENOMIC DNA]</scope>
</reference>
<organism evidence="2 3">
    <name type="scientific">Parnassius mnemosyne</name>
    <name type="common">clouded apollo</name>
    <dbReference type="NCBI Taxonomy" id="213953"/>
    <lineage>
        <taxon>Eukaryota</taxon>
        <taxon>Metazoa</taxon>
        <taxon>Ecdysozoa</taxon>
        <taxon>Arthropoda</taxon>
        <taxon>Hexapoda</taxon>
        <taxon>Insecta</taxon>
        <taxon>Pterygota</taxon>
        <taxon>Neoptera</taxon>
        <taxon>Endopterygota</taxon>
        <taxon>Lepidoptera</taxon>
        <taxon>Glossata</taxon>
        <taxon>Ditrysia</taxon>
        <taxon>Papilionoidea</taxon>
        <taxon>Papilionidae</taxon>
        <taxon>Parnassiinae</taxon>
        <taxon>Parnassini</taxon>
        <taxon>Parnassius</taxon>
        <taxon>Driopa</taxon>
    </lineage>
</organism>